<proteinExistence type="predicted"/>
<dbReference type="InterPro" id="IPR032675">
    <property type="entry name" value="LRR_dom_sf"/>
</dbReference>
<dbReference type="Proteomes" id="UP000054988">
    <property type="component" value="Unassembled WGS sequence"/>
</dbReference>
<gene>
    <name evidence="1" type="ORF">WG66_10018</name>
</gene>
<dbReference type="SUPFAM" id="SSF52047">
    <property type="entry name" value="RNI-like"/>
    <property type="match status" value="1"/>
</dbReference>
<accession>A0A0W0FM65</accession>
<evidence type="ECO:0000313" key="1">
    <source>
        <dbReference type="EMBL" id="KTB37402.1"/>
    </source>
</evidence>
<reference evidence="1 2" key="1">
    <citation type="submission" date="2015-12" db="EMBL/GenBank/DDBJ databases">
        <title>Draft genome sequence of Moniliophthora roreri, the causal agent of frosty pod rot of cacao.</title>
        <authorList>
            <person name="Aime M.C."/>
            <person name="Diaz-Valderrama J.R."/>
            <person name="Kijpornyongpan T."/>
            <person name="Phillips-Mora W."/>
        </authorList>
    </citation>
    <scope>NUCLEOTIDE SEQUENCE [LARGE SCALE GENOMIC DNA]</scope>
    <source>
        <strain evidence="1 2">MCA 2952</strain>
    </source>
</reference>
<dbReference type="Gene3D" id="3.80.10.10">
    <property type="entry name" value="Ribonuclease Inhibitor"/>
    <property type="match status" value="1"/>
</dbReference>
<evidence type="ECO:0000313" key="2">
    <source>
        <dbReference type="Proteomes" id="UP000054988"/>
    </source>
</evidence>
<organism evidence="1 2">
    <name type="scientific">Moniliophthora roreri</name>
    <name type="common">Frosty pod rot fungus</name>
    <name type="synonym">Monilia roreri</name>
    <dbReference type="NCBI Taxonomy" id="221103"/>
    <lineage>
        <taxon>Eukaryota</taxon>
        <taxon>Fungi</taxon>
        <taxon>Dikarya</taxon>
        <taxon>Basidiomycota</taxon>
        <taxon>Agaricomycotina</taxon>
        <taxon>Agaricomycetes</taxon>
        <taxon>Agaricomycetidae</taxon>
        <taxon>Agaricales</taxon>
        <taxon>Marasmiineae</taxon>
        <taxon>Marasmiaceae</taxon>
        <taxon>Moniliophthora</taxon>
    </lineage>
</organism>
<dbReference type="EMBL" id="LATX01001849">
    <property type="protein sequence ID" value="KTB37402.1"/>
    <property type="molecule type" value="Genomic_DNA"/>
</dbReference>
<protein>
    <submittedName>
        <fullName evidence="1">Putative peroxiredoxin Q</fullName>
    </submittedName>
</protein>
<name>A0A0W0FM65_MONRR</name>
<sequence>MLEALDGYCIHDTPATRIPDIELPPPISERLLPLTTTNAYPNYLASARFLPECILVRIFGHYCANDSVDVLENEHYYKHPVTVPWTLGQVCFRWRALVQSTSTLWTYVSIIFPHNASRQRLQAIYSRLETHLRNSGTQLLNICLCAQEIASFSPSASLLELICSRSDRWEGLRLEFMGIERNVRMDFLAYLSRLIKGRIPSLRRLFLDVGSDARTGAFEISPGLREVAVRDGLGFIKRVPLPYEHIRLWHSHNWGIDSTLLREMPHLSDLRIDGEFPFLREYSLFQSLETLTCLSLTCKSSHTNGLAHFFGWADLPNLREFRLYLQWHDEDELSFTEVLVPFLSRCGAIKSFWYASFNDRHSDEGGVEFLEALPPSLESLTLIYPYYPLLDALGDRETLSDTPRLFPNLKQLGVVPLPKCSSWEECMTKIVRLRTSRQKTGLAEVSGLERVWVDELEENMKELVGLCARKDIQFNGPSLPWNSTELSNLCQLFRDFRLAPPDSAGEPEVLD</sequence>
<dbReference type="AlphaFoldDB" id="A0A0W0FM65"/>
<comment type="caution">
    <text evidence="1">The sequence shown here is derived from an EMBL/GenBank/DDBJ whole genome shotgun (WGS) entry which is preliminary data.</text>
</comment>